<dbReference type="PANTHER" id="PTHR28607">
    <property type="entry name" value="EXPRESSED PROTEIN"/>
    <property type="match status" value="1"/>
</dbReference>
<evidence type="ECO:0000256" key="7">
    <source>
        <dbReference type="ARBA" id="ARBA00023180"/>
    </source>
</evidence>
<evidence type="ECO:0000313" key="10">
    <source>
        <dbReference type="EMBL" id="JAI58175.1"/>
    </source>
</evidence>
<evidence type="ECO:0000256" key="2">
    <source>
        <dbReference type="ARBA" id="ARBA00006986"/>
    </source>
</evidence>
<reference evidence="10" key="1">
    <citation type="submission" date="2015-09" db="EMBL/GenBank/DDBJ databases">
        <title>Scylla olivacea transcriptome.</title>
        <authorList>
            <person name="Ikhwanuddin M."/>
        </authorList>
    </citation>
    <scope>NUCLEOTIDE SEQUENCE</scope>
</reference>
<sequence length="247" mass="26818">MDHRSIECRHKKMIKMFPATQVLGGGSSGGRKRTEVLSGMIVWNVLVLVLLVLAVCVQGRGGGSPSDTPSHLAVRRSPQGESVKKEGVGTPELEKSADQPKLMPQSAQGSDSGEPQISKTTPKSIEKPEEKKEETQEGKGGSGDIPPVSENKDGNNTIKEDGGGGMLESHIPTMSTEAVLRGFYVFVGICVIVLIYIVIKLIRLRRRRAPGKYRVLSHTDDQEMFPLAAGEGEDEEIFNAAHHQPRK</sequence>
<proteinExistence type="inferred from homology"/>
<feature type="compositionally biased region" description="Basic and acidic residues" evidence="8">
    <location>
        <begin position="124"/>
        <end position="137"/>
    </location>
</feature>
<dbReference type="InterPro" id="IPR009565">
    <property type="entry name" value="FAM174-like"/>
</dbReference>
<keyword evidence="6 9" id="KW-0472">Membrane</keyword>
<evidence type="ECO:0000256" key="5">
    <source>
        <dbReference type="ARBA" id="ARBA00022989"/>
    </source>
</evidence>
<dbReference type="GO" id="GO:0016020">
    <property type="term" value="C:membrane"/>
    <property type="evidence" value="ECO:0007669"/>
    <property type="project" value="UniProtKB-SubCell"/>
</dbReference>
<feature type="region of interest" description="Disordered" evidence="8">
    <location>
        <begin position="60"/>
        <end position="164"/>
    </location>
</feature>
<feature type="transmembrane region" description="Helical" evidence="9">
    <location>
        <begin position="41"/>
        <end position="61"/>
    </location>
</feature>
<feature type="transmembrane region" description="Helical" evidence="9">
    <location>
        <begin position="183"/>
        <end position="202"/>
    </location>
</feature>
<evidence type="ECO:0000256" key="1">
    <source>
        <dbReference type="ARBA" id="ARBA00004479"/>
    </source>
</evidence>
<evidence type="ECO:0000256" key="6">
    <source>
        <dbReference type="ARBA" id="ARBA00023136"/>
    </source>
</evidence>
<dbReference type="Pfam" id="PF06679">
    <property type="entry name" value="DUF1180"/>
    <property type="match status" value="1"/>
</dbReference>
<protein>
    <submittedName>
        <fullName evidence="10">Uncharacterized protein</fullName>
    </submittedName>
</protein>
<evidence type="ECO:0000256" key="3">
    <source>
        <dbReference type="ARBA" id="ARBA00022692"/>
    </source>
</evidence>
<dbReference type="EMBL" id="GDRN01102822">
    <property type="protein sequence ID" value="JAI58173.1"/>
    <property type="molecule type" value="Transcribed_RNA"/>
</dbReference>
<feature type="compositionally biased region" description="Polar residues" evidence="8">
    <location>
        <begin position="105"/>
        <end position="118"/>
    </location>
</feature>
<keyword evidence="3 9" id="KW-0812">Transmembrane</keyword>
<evidence type="ECO:0000256" key="9">
    <source>
        <dbReference type="SAM" id="Phobius"/>
    </source>
</evidence>
<dbReference type="AlphaFoldDB" id="A0A0P4VYS9"/>
<name>A0A0P4VYS9_SCYOL</name>
<feature type="compositionally biased region" description="Basic and acidic residues" evidence="8">
    <location>
        <begin position="150"/>
        <end position="162"/>
    </location>
</feature>
<dbReference type="PANTHER" id="PTHR28607:SF4">
    <property type="entry name" value="TRANSMEMBRANE PROTEIN"/>
    <property type="match status" value="1"/>
</dbReference>
<comment type="subcellular location">
    <subcellularLocation>
        <location evidence="1">Membrane</location>
        <topology evidence="1">Single-pass type I membrane protein</topology>
    </subcellularLocation>
</comment>
<organism evidence="10">
    <name type="scientific">Scylla olivacea</name>
    <name type="common">Orange mud crab</name>
    <name type="synonym">Cancer olivacea</name>
    <dbReference type="NCBI Taxonomy" id="85551"/>
    <lineage>
        <taxon>Eukaryota</taxon>
        <taxon>Metazoa</taxon>
        <taxon>Ecdysozoa</taxon>
        <taxon>Arthropoda</taxon>
        <taxon>Crustacea</taxon>
        <taxon>Multicrustacea</taxon>
        <taxon>Malacostraca</taxon>
        <taxon>Eumalacostraca</taxon>
        <taxon>Eucarida</taxon>
        <taxon>Decapoda</taxon>
        <taxon>Pleocyemata</taxon>
        <taxon>Brachyura</taxon>
        <taxon>Eubrachyura</taxon>
        <taxon>Portunoidea</taxon>
        <taxon>Portunidae</taxon>
        <taxon>Portuninae</taxon>
        <taxon>Scylla</taxon>
    </lineage>
</organism>
<accession>A0A0P4VYS9</accession>
<dbReference type="EMBL" id="GDRN01102811">
    <property type="protein sequence ID" value="JAI58175.1"/>
    <property type="molecule type" value="Transcribed_RNA"/>
</dbReference>
<evidence type="ECO:0000256" key="4">
    <source>
        <dbReference type="ARBA" id="ARBA00022729"/>
    </source>
</evidence>
<feature type="compositionally biased region" description="Basic and acidic residues" evidence="8">
    <location>
        <begin position="82"/>
        <end position="98"/>
    </location>
</feature>
<keyword evidence="4" id="KW-0732">Signal</keyword>
<keyword evidence="7" id="KW-0325">Glycoprotein</keyword>
<evidence type="ECO:0000256" key="8">
    <source>
        <dbReference type="SAM" id="MobiDB-lite"/>
    </source>
</evidence>
<keyword evidence="5 9" id="KW-1133">Transmembrane helix</keyword>
<comment type="similarity">
    <text evidence="2">Belongs to the FAM174 family.</text>
</comment>